<dbReference type="GO" id="GO:0046872">
    <property type="term" value="F:metal ion binding"/>
    <property type="evidence" value="ECO:0007669"/>
    <property type="project" value="UniProtKB-KW"/>
</dbReference>
<dbReference type="SUPFAM" id="SSF56672">
    <property type="entry name" value="DNA/RNA polymerases"/>
    <property type="match status" value="1"/>
</dbReference>
<name>A0A6L2MB92_TANCI</name>
<dbReference type="Pfam" id="PF07727">
    <property type="entry name" value="RVT_2"/>
    <property type="match status" value="1"/>
</dbReference>
<dbReference type="Pfam" id="PF13976">
    <property type="entry name" value="gag_pre-integrs"/>
    <property type="match status" value="1"/>
</dbReference>
<accession>A0A6L2MB92</accession>
<feature type="compositionally biased region" description="Basic and acidic residues" evidence="3">
    <location>
        <begin position="1007"/>
        <end position="1021"/>
    </location>
</feature>
<feature type="region of interest" description="Disordered" evidence="3">
    <location>
        <begin position="1320"/>
        <end position="1340"/>
    </location>
</feature>
<dbReference type="InterPro" id="IPR012337">
    <property type="entry name" value="RNaseH-like_sf"/>
</dbReference>
<organism evidence="6">
    <name type="scientific">Tanacetum cinerariifolium</name>
    <name type="common">Dalmatian daisy</name>
    <name type="synonym">Chrysanthemum cinerariifolium</name>
    <dbReference type="NCBI Taxonomy" id="118510"/>
    <lineage>
        <taxon>Eukaryota</taxon>
        <taxon>Viridiplantae</taxon>
        <taxon>Streptophyta</taxon>
        <taxon>Embryophyta</taxon>
        <taxon>Tracheophyta</taxon>
        <taxon>Spermatophyta</taxon>
        <taxon>Magnoliopsida</taxon>
        <taxon>eudicotyledons</taxon>
        <taxon>Gunneridae</taxon>
        <taxon>Pentapetalae</taxon>
        <taxon>asterids</taxon>
        <taxon>campanulids</taxon>
        <taxon>Asterales</taxon>
        <taxon>Asteraceae</taxon>
        <taxon>Asteroideae</taxon>
        <taxon>Anthemideae</taxon>
        <taxon>Anthemidinae</taxon>
        <taxon>Tanacetum</taxon>
    </lineage>
</organism>
<dbReference type="EMBL" id="BKCJ010006211">
    <property type="protein sequence ID" value="GEU70940.1"/>
    <property type="molecule type" value="Genomic_DNA"/>
</dbReference>
<dbReference type="InterPro" id="IPR039537">
    <property type="entry name" value="Retrotran_Ty1/copia-like"/>
</dbReference>
<protein>
    <submittedName>
        <fullName evidence="6">Copia protein</fullName>
    </submittedName>
</protein>
<feature type="region of interest" description="Disordered" evidence="3">
    <location>
        <begin position="1227"/>
        <end position="1292"/>
    </location>
</feature>
<evidence type="ECO:0000256" key="3">
    <source>
        <dbReference type="SAM" id="MobiDB-lite"/>
    </source>
</evidence>
<sequence>MIEDDIATKTQTPIPTFPSMPPNLAYISPKLQHDISIFYPPTLHKSYNSARFVEEELATTQVRFSCSNRLSPFKPPKFVFLQPKNEPPWKPAGYKIMSLEDKARFEARSIDTYMARLVFKARSIDLCNRPTVEEFVNNLIFHNCCTFALEVSCIFLGKYNILAVCQIVHRASGLSFLTAVFLISGLQVLKTLSHSDLGYKPLPISFLGSGLGKENGVNILKSIDEGSFQMGTFRETLAEGEEGALHLGVDEPLAQDLALNVDNVFQTDECDAFDSDVDEAPTAQTMFMANLSFADPVYDEAGPSYDSNILSKVHDHDNYQDVVCELHEVHEMHDNVQPNCVVDSNAKYTSDSNMISYVQNFIKMFIGTVRFRNDHFGAIMCYEDYVIGDSVIFRKHSCYVRDTYGVELIQGSRGSNLYTISIEDMLKSSPIYLLSKASRNKSWLWHRRLNHLNFGTINDLVIKDLVRGLPRLKFEKDHLCSACQLGKSKKHTHQPKAENTNLKVLNTLHMDLCRPMRVQTINGKKYILVIINDYSSVGIFTKKSVSRTPKQNDVVERRNRILMKAARIMLIFSKALMFLWAEAVATGVAHGSTINEDNPFAPVDNDLFVNVFSPEPSSEASLSGDIDVKTAFQNNELKEEVYISRPEGFVDPDHLTHVYCLKKAMYGLKHAPRAWYDTLSWFLNNNFSKGDVDPTIFTQKIGKHILLVQIYVDDIIFSSTGPKACDIFSNEMSFKFQISMMGQMSFFLGLQVSQNPKGIFINQSEFALEILKKFGMDSCDDVDTPMVDRLNLDEDPLGILVDQTRFRIMVGSLIYLTASRPDLVFDVCMCARLKKAWLNCTSCRRIIKLRTYSPRHYQGSDKNAPALSPIRSDDQILSFDAWVPIEITPINQDYQFVSPLSGDAIMDIVNELVYTESQPHVGGVSIRELVEEATRPLLVVEGKDKAMATKEQAAHSLLALYTQDKQGGDIEILQINEDQGKDVDNQLNLEEKTVELDQGQAGSDSGKTPESRPQPEHEFMEEDLARPDLGVSRVALARPNPEPTHKEFMDNVYPNVHDSLKLPVDEHVIFEEPLSLSRTLSLMKNLDDAYTFVDQFLYDKSTKDKPVPTTTQAPIFTATTTTTTITLPLPPPPLQQSTSDNELAACVAALELKLAAFEQKSKTLDNITQNLGSRVFTLELQDLPHKINQTVNTVFKEASSSYKLIPEHVALYEVLEASMDRENRDEFFTEKDMSRKRRSDDQDPPSPLPESYPSKKRRQDLGISGSFRQKSASHSEQPKEEVPMPDTADISDSKDTAYAHLPKIKPRPEWLKPISEEDIPKTLEPDWSDPPNALPEPENNWENALADSFKDLVKNKLVRKTGDMGSFITWFCNRFGKKKLIKSDLEGPAFKVAKAFHRNSISLKFQMEEYHRMLKDQVDLVNPKGHRRSALSISNLKAAHNLDFGLKELVPSLWNESERMYDISVAYGISLWLFKRKNSTSLDTVPPRIAVMSDHTYGFPVSSVSRLMKDTGSVSTSSSRSAQSFIWDDRVHLFNAVNMWIRNIIIRKCVEDLQLGIESYQTKLNLTQPDWDAFDFLFK</sequence>
<dbReference type="PANTHER" id="PTHR42648:SF18">
    <property type="entry name" value="RETROTRANSPOSON, UNCLASSIFIED-LIKE PROTEIN"/>
    <property type="match status" value="1"/>
</dbReference>
<dbReference type="InterPro" id="IPR043502">
    <property type="entry name" value="DNA/RNA_pol_sf"/>
</dbReference>
<comment type="caution">
    <text evidence="6">The sequence shown here is derived from an EMBL/GenBank/DDBJ whole genome shotgun (WGS) entry which is preliminary data.</text>
</comment>
<evidence type="ECO:0000259" key="4">
    <source>
        <dbReference type="Pfam" id="PF07727"/>
    </source>
</evidence>
<dbReference type="InterPro" id="IPR013103">
    <property type="entry name" value="RVT_2"/>
</dbReference>
<keyword evidence="2" id="KW-0378">Hydrolase</keyword>
<evidence type="ECO:0000313" key="6">
    <source>
        <dbReference type="EMBL" id="GEU70940.1"/>
    </source>
</evidence>
<gene>
    <name evidence="6" type="ORF">Tci_042918</name>
</gene>
<dbReference type="SUPFAM" id="SSF53098">
    <property type="entry name" value="Ribonuclease H-like"/>
    <property type="match status" value="1"/>
</dbReference>
<dbReference type="GO" id="GO:0016787">
    <property type="term" value="F:hydrolase activity"/>
    <property type="evidence" value="ECO:0007669"/>
    <property type="project" value="UniProtKB-KW"/>
</dbReference>
<evidence type="ECO:0000256" key="1">
    <source>
        <dbReference type="ARBA" id="ARBA00022723"/>
    </source>
</evidence>
<evidence type="ECO:0000259" key="5">
    <source>
        <dbReference type="Pfam" id="PF13976"/>
    </source>
</evidence>
<keyword evidence="1" id="KW-0479">Metal-binding</keyword>
<feature type="compositionally biased region" description="Basic and acidic residues" evidence="3">
    <location>
        <begin position="1227"/>
        <end position="1241"/>
    </location>
</feature>
<feature type="region of interest" description="Disordered" evidence="3">
    <location>
        <begin position="995"/>
        <end position="1021"/>
    </location>
</feature>
<feature type="domain" description="GAG-pre-integrase" evidence="5">
    <location>
        <begin position="416"/>
        <end position="488"/>
    </location>
</feature>
<dbReference type="InterPro" id="IPR025724">
    <property type="entry name" value="GAG-pre-integrase_dom"/>
</dbReference>
<proteinExistence type="predicted"/>
<dbReference type="PANTHER" id="PTHR42648">
    <property type="entry name" value="TRANSPOSASE, PUTATIVE-RELATED"/>
    <property type="match status" value="1"/>
</dbReference>
<reference evidence="6" key="1">
    <citation type="journal article" date="2019" name="Sci. Rep.">
        <title>Draft genome of Tanacetum cinerariifolium, the natural source of mosquito coil.</title>
        <authorList>
            <person name="Yamashiro T."/>
            <person name="Shiraishi A."/>
            <person name="Satake H."/>
            <person name="Nakayama K."/>
        </authorList>
    </citation>
    <scope>NUCLEOTIDE SEQUENCE</scope>
</reference>
<evidence type="ECO:0000256" key="2">
    <source>
        <dbReference type="ARBA" id="ARBA00022801"/>
    </source>
</evidence>
<feature type="domain" description="Reverse transcriptase Ty1/copia-type" evidence="4">
    <location>
        <begin position="583"/>
        <end position="787"/>
    </location>
</feature>
<feature type="compositionally biased region" description="Polar residues" evidence="3">
    <location>
        <begin position="1266"/>
        <end position="1275"/>
    </location>
</feature>